<feature type="domain" description="Peptidase M24" evidence="2">
    <location>
        <begin position="36"/>
        <end position="218"/>
    </location>
</feature>
<dbReference type="PANTHER" id="PTHR10804">
    <property type="entry name" value="PROTEASE FAMILY M24 METHIONYL AMINOPEPTIDASE, AMINOPEPTIDASE P"/>
    <property type="match status" value="1"/>
</dbReference>
<organism evidence="3 4">
    <name type="scientific">Steinernema glaseri</name>
    <dbReference type="NCBI Taxonomy" id="37863"/>
    <lineage>
        <taxon>Eukaryota</taxon>
        <taxon>Metazoa</taxon>
        <taxon>Ecdysozoa</taxon>
        <taxon>Nematoda</taxon>
        <taxon>Chromadorea</taxon>
        <taxon>Rhabditida</taxon>
        <taxon>Tylenchina</taxon>
        <taxon>Panagrolaimomorpha</taxon>
        <taxon>Strongyloidoidea</taxon>
        <taxon>Steinernematidae</taxon>
        <taxon>Steinernema</taxon>
    </lineage>
</organism>
<comment type="similarity">
    <text evidence="1">Belongs to the peptidase M24 family.</text>
</comment>
<dbReference type="SUPFAM" id="SSF55920">
    <property type="entry name" value="Creatinase/aminopeptidase"/>
    <property type="match status" value="1"/>
</dbReference>
<accession>A0A1I7ZCI2</accession>
<dbReference type="Gene3D" id="3.90.230.10">
    <property type="entry name" value="Creatinase/methionine aminopeptidase superfamily"/>
    <property type="match status" value="1"/>
</dbReference>
<dbReference type="InterPro" id="IPR036005">
    <property type="entry name" value="Creatinase/aminopeptidase-like"/>
</dbReference>
<evidence type="ECO:0000259" key="2">
    <source>
        <dbReference type="Pfam" id="PF00557"/>
    </source>
</evidence>
<sequence>MSCGNKKCNDDHGEGHCDVDEAATPANDVVLNKYISAGKLAEQAMTGIIPKIVTGASVQQLCADGDKLIEELAANFNKKDKKLKRGIAVPVCISVDNVMSHYAPLPSEPDTILKDGNVVKIDLAVHVDGFIGACAHTVVENKITGAKADIMMAAYEGMEAAIRMLHAGKFDSSEVSAMMKDLAAEYKVKPVENMLSHQIGQNLVDGDKYIVINPGDESKAKVEKHLFDKYEVYAVDIYMTTGEGKVKAHPVRTTVYRIDEENTYRTKMKASRAFLSEVSPKHGSLLFNLRDTGDETRAKMAVKECVEHGVLRGFPVYATEEGSFVAQFKCTVIIQPGGIVKTCSVPLDKDLVKSDFSIQDPAIKNILNSALKPKKKPAKKTGGAATMTVA</sequence>
<dbReference type="Pfam" id="PF00557">
    <property type="entry name" value="Peptidase_M24"/>
    <property type="match status" value="1"/>
</dbReference>
<dbReference type="Proteomes" id="UP000095287">
    <property type="component" value="Unplaced"/>
</dbReference>
<dbReference type="SUPFAM" id="SSF46785">
    <property type="entry name" value="Winged helix' DNA-binding domain"/>
    <property type="match status" value="1"/>
</dbReference>
<dbReference type="CDD" id="cd01089">
    <property type="entry name" value="PA2G4-like"/>
    <property type="match status" value="1"/>
</dbReference>
<dbReference type="FunFam" id="1.10.10.10:FF:000029">
    <property type="entry name" value="Proliferation-associated 2G4, a"/>
    <property type="match status" value="1"/>
</dbReference>
<name>A0A1I7ZCI2_9BILA</name>
<dbReference type="InterPro" id="IPR000994">
    <property type="entry name" value="Pept_M24"/>
</dbReference>
<dbReference type="AlphaFoldDB" id="A0A1I7ZCI2"/>
<keyword evidence="3" id="KW-1185">Reference proteome</keyword>
<proteinExistence type="inferred from homology"/>
<dbReference type="InterPro" id="IPR036390">
    <property type="entry name" value="WH_DNA-bd_sf"/>
</dbReference>
<dbReference type="Gene3D" id="1.10.10.10">
    <property type="entry name" value="Winged helix-like DNA-binding domain superfamily/Winged helix DNA-binding domain"/>
    <property type="match status" value="1"/>
</dbReference>
<reference evidence="4" key="1">
    <citation type="submission" date="2016-11" db="UniProtKB">
        <authorList>
            <consortium name="WormBaseParasite"/>
        </authorList>
    </citation>
    <scope>IDENTIFICATION</scope>
</reference>
<evidence type="ECO:0000256" key="1">
    <source>
        <dbReference type="ARBA" id="ARBA00007319"/>
    </source>
</evidence>
<dbReference type="PANTHER" id="PTHR10804:SF11">
    <property type="entry name" value="PROLIFERATION-ASSOCIATED PROTEIN 2G4"/>
    <property type="match status" value="1"/>
</dbReference>
<evidence type="ECO:0000313" key="3">
    <source>
        <dbReference type="Proteomes" id="UP000095287"/>
    </source>
</evidence>
<evidence type="ECO:0000313" key="4">
    <source>
        <dbReference type="WBParaSite" id="L893_g24971.t1"/>
    </source>
</evidence>
<protein>
    <submittedName>
        <fullName evidence="4">Peptidase_M24 domain-containing protein</fullName>
    </submittedName>
</protein>
<dbReference type="WBParaSite" id="L893_g24971.t1">
    <property type="protein sequence ID" value="L893_g24971.t1"/>
    <property type="gene ID" value="L893_g24971"/>
</dbReference>
<dbReference type="InterPro" id="IPR036388">
    <property type="entry name" value="WH-like_DNA-bd_sf"/>
</dbReference>
<dbReference type="InterPro" id="IPR047113">
    <property type="entry name" value="PA2G4/ARX1"/>
</dbReference>